<dbReference type="RefSeq" id="WP_207792161.1">
    <property type="nucleotide sequence ID" value="NZ_JACIIV010000001.1"/>
</dbReference>
<protein>
    <recommendedName>
        <fullName evidence="8">Protein nucleotidyltransferase YdiU</fullName>
        <ecNumber evidence="8">2.7.7.-</ecNumber>
    </recommendedName>
    <alternativeName>
        <fullName evidence="8">Protein adenylyltransferase YdiU</fullName>
        <ecNumber evidence="8">2.7.7.108</ecNumber>
    </alternativeName>
    <alternativeName>
        <fullName evidence="8">Protein uridylyltransferase YdiU</fullName>
        <ecNumber evidence="8">2.7.7.-</ecNumber>
    </alternativeName>
</protein>
<keyword evidence="7 8" id="KW-0460">Magnesium</keyword>
<dbReference type="GO" id="GO:0000287">
    <property type="term" value="F:magnesium ion binding"/>
    <property type="evidence" value="ECO:0007669"/>
    <property type="project" value="UniProtKB-UniRule"/>
</dbReference>
<keyword evidence="3 8" id="KW-0548">Nucleotidyltransferase</keyword>
<feature type="binding site" evidence="8">
    <location>
        <position position="251"/>
    </location>
    <ligand>
        <name>Mg(2+)</name>
        <dbReference type="ChEBI" id="CHEBI:18420"/>
    </ligand>
</feature>
<dbReference type="Proteomes" id="UP000538147">
    <property type="component" value="Unassembled WGS sequence"/>
</dbReference>
<dbReference type="EMBL" id="JACIIV010000001">
    <property type="protein sequence ID" value="MBB6225945.1"/>
    <property type="molecule type" value="Genomic_DNA"/>
</dbReference>
<organism evidence="9 10">
    <name type="scientific">Polymorphobacter multimanifer</name>
    <dbReference type="NCBI Taxonomy" id="1070431"/>
    <lineage>
        <taxon>Bacteria</taxon>
        <taxon>Pseudomonadati</taxon>
        <taxon>Pseudomonadota</taxon>
        <taxon>Alphaproteobacteria</taxon>
        <taxon>Sphingomonadales</taxon>
        <taxon>Sphingosinicellaceae</taxon>
        <taxon>Polymorphobacter</taxon>
    </lineage>
</organism>
<dbReference type="AlphaFoldDB" id="A0A841L7V9"/>
<dbReference type="InterPro" id="IPR003846">
    <property type="entry name" value="SelO"/>
</dbReference>
<dbReference type="EC" id="2.7.7.-" evidence="8"/>
<comment type="caution">
    <text evidence="9">The sequence shown here is derived from an EMBL/GenBank/DDBJ whole genome shotgun (WGS) entry which is preliminary data.</text>
</comment>
<evidence type="ECO:0000256" key="4">
    <source>
        <dbReference type="ARBA" id="ARBA00022723"/>
    </source>
</evidence>
<feature type="binding site" evidence="8">
    <location>
        <position position="84"/>
    </location>
    <ligand>
        <name>ATP</name>
        <dbReference type="ChEBI" id="CHEBI:30616"/>
    </ligand>
</feature>
<keyword evidence="5 8" id="KW-0547">Nucleotide-binding</keyword>
<sequence>MNSGWRLENSYRRLPPVLFEERAPVPVKAPTLLLWNDAVAARLGLGEVAVDVLAGNALPPGSEPIAQAYAGHQFGHPNMLGDGRQVLLGEQIAPDGVRFDMALKGSGRTRYSRSGDGRAALGPMLREYVISEAMRALGVPTTLSLAVVGTGEAVLREDIGPGGILVRVAASHVRVGTFQFAAAQEDPAVLVALADHIMARHFPALAAGDYVGLVREVVARQAWLIAEWMRVGFVHGVMNTDNMALSGETIDYGPCAFLEAYGRDIVFSSIDHGGRYAFGAQPSIALWNLTRFAETLLALPGVAIDDLKAVLEGFPAVFEGHWLAAMRGKLGLTGADDGDAALVAEVLDWLETSAQDHTNFFRALADGLAADADVDAPWAARWRARTGPESVDLIRRTAPAVIPRNHLVDAALRAGEGGDLEPMRALLDALALPYAEKPENAGFRMPASPEQAITRTFCGT</sequence>
<evidence type="ECO:0000313" key="9">
    <source>
        <dbReference type="EMBL" id="MBB6225945.1"/>
    </source>
</evidence>
<dbReference type="PANTHER" id="PTHR32057:SF14">
    <property type="entry name" value="PROTEIN ADENYLYLTRANSFERASE SELO, MITOCHONDRIAL"/>
    <property type="match status" value="1"/>
</dbReference>
<dbReference type="GO" id="GO:0005524">
    <property type="term" value="F:ATP binding"/>
    <property type="evidence" value="ECO:0007669"/>
    <property type="project" value="UniProtKB-UniRule"/>
</dbReference>
<keyword evidence="10" id="KW-1185">Reference proteome</keyword>
<dbReference type="GO" id="GO:0030145">
    <property type="term" value="F:manganese ion binding"/>
    <property type="evidence" value="ECO:0007669"/>
    <property type="project" value="UniProtKB-UniRule"/>
</dbReference>
<feature type="binding site" evidence="8">
    <location>
        <position position="117"/>
    </location>
    <ligand>
        <name>ATP</name>
        <dbReference type="ChEBI" id="CHEBI:30616"/>
    </ligand>
</feature>
<dbReference type="HAMAP" id="MF_00692">
    <property type="entry name" value="SelO"/>
    <property type="match status" value="1"/>
</dbReference>
<evidence type="ECO:0000256" key="8">
    <source>
        <dbReference type="HAMAP-Rule" id="MF_00692"/>
    </source>
</evidence>
<comment type="function">
    <text evidence="8">Nucleotidyltransferase involved in the post-translational modification of proteins. It can catalyze the addition of adenosine monophosphate (AMP) or uridine monophosphate (UMP) to a protein, resulting in modifications known as AMPylation and UMPylation.</text>
</comment>
<keyword evidence="4 8" id="KW-0479">Metal-binding</keyword>
<name>A0A841L7V9_9SPHN</name>
<evidence type="ECO:0000256" key="6">
    <source>
        <dbReference type="ARBA" id="ARBA00022840"/>
    </source>
</evidence>
<evidence type="ECO:0000256" key="1">
    <source>
        <dbReference type="ARBA" id="ARBA00009747"/>
    </source>
</evidence>
<dbReference type="NCBIfam" id="NF000658">
    <property type="entry name" value="PRK00029.1"/>
    <property type="match status" value="1"/>
</dbReference>
<reference evidence="9 10" key="1">
    <citation type="submission" date="2020-08" db="EMBL/GenBank/DDBJ databases">
        <title>Genomic Encyclopedia of Type Strains, Phase IV (KMG-IV): sequencing the most valuable type-strain genomes for metagenomic binning, comparative biology and taxonomic classification.</title>
        <authorList>
            <person name="Goeker M."/>
        </authorList>
    </citation>
    <scope>NUCLEOTIDE SEQUENCE [LARGE SCALE GENOMIC DNA]</scope>
    <source>
        <strain evidence="9 10">DSM 102189</strain>
    </source>
</reference>
<feature type="binding site" evidence="8">
    <location>
        <position position="167"/>
    </location>
    <ligand>
        <name>ATP</name>
        <dbReference type="ChEBI" id="CHEBI:30616"/>
    </ligand>
</feature>
<comment type="catalytic activity">
    <reaction evidence="8">
        <text>L-tyrosyl-[protein] + ATP = O-(5'-adenylyl)-L-tyrosyl-[protein] + diphosphate</text>
        <dbReference type="Rhea" id="RHEA:54288"/>
        <dbReference type="Rhea" id="RHEA-COMP:10136"/>
        <dbReference type="Rhea" id="RHEA-COMP:13846"/>
        <dbReference type="ChEBI" id="CHEBI:30616"/>
        <dbReference type="ChEBI" id="CHEBI:33019"/>
        <dbReference type="ChEBI" id="CHEBI:46858"/>
        <dbReference type="ChEBI" id="CHEBI:83624"/>
        <dbReference type="EC" id="2.7.7.108"/>
    </reaction>
</comment>
<feature type="binding site" evidence="8">
    <location>
        <position position="242"/>
    </location>
    <ligand>
        <name>Mg(2+)</name>
        <dbReference type="ChEBI" id="CHEBI:18420"/>
    </ligand>
</feature>
<feature type="binding site" evidence="8">
    <location>
        <position position="104"/>
    </location>
    <ligand>
        <name>ATP</name>
        <dbReference type="ChEBI" id="CHEBI:30616"/>
    </ligand>
</feature>
<evidence type="ECO:0000256" key="5">
    <source>
        <dbReference type="ARBA" id="ARBA00022741"/>
    </source>
</evidence>
<feature type="active site" description="Proton acceptor" evidence="8">
    <location>
        <position position="241"/>
    </location>
</feature>
<keyword evidence="8" id="KW-0464">Manganese</keyword>
<comment type="catalytic activity">
    <reaction evidence="8">
        <text>L-seryl-[protein] + ATP = 3-O-(5'-adenylyl)-L-seryl-[protein] + diphosphate</text>
        <dbReference type="Rhea" id="RHEA:58120"/>
        <dbReference type="Rhea" id="RHEA-COMP:9863"/>
        <dbReference type="Rhea" id="RHEA-COMP:15073"/>
        <dbReference type="ChEBI" id="CHEBI:29999"/>
        <dbReference type="ChEBI" id="CHEBI:30616"/>
        <dbReference type="ChEBI" id="CHEBI:33019"/>
        <dbReference type="ChEBI" id="CHEBI:142516"/>
        <dbReference type="EC" id="2.7.7.108"/>
    </reaction>
</comment>
<comment type="catalytic activity">
    <reaction evidence="8">
        <text>L-seryl-[protein] + UTP = O-(5'-uridylyl)-L-seryl-[protein] + diphosphate</text>
        <dbReference type="Rhea" id="RHEA:64604"/>
        <dbReference type="Rhea" id="RHEA-COMP:9863"/>
        <dbReference type="Rhea" id="RHEA-COMP:16635"/>
        <dbReference type="ChEBI" id="CHEBI:29999"/>
        <dbReference type="ChEBI" id="CHEBI:33019"/>
        <dbReference type="ChEBI" id="CHEBI:46398"/>
        <dbReference type="ChEBI" id="CHEBI:156051"/>
    </reaction>
</comment>
<dbReference type="GO" id="GO:0070733">
    <property type="term" value="F:AMPylase activity"/>
    <property type="evidence" value="ECO:0007669"/>
    <property type="project" value="UniProtKB-EC"/>
</dbReference>
<keyword evidence="2 8" id="KW-0808">Transferase</keyword>
<feature type="binding site" evidence="8">
    <location>
        <position position="116"/>
    </location>
    <ligand>
        <name>ATP</name>
        <dbReference type="ChEBI" id="CHEBI:30616"/>
    </ligand>
</feature>
<evidence type="ECO:0000256" key="2">
    <source>
        <dbReference type="ARBA" id="ARBA00022679"/>
    </source>
</evidence>
<gene>
    <name evidence="8" type="primary">ydiU</name>
    <name evidence="8" type="synonym">selO</name>
    <name evidence="9" type="ORF">FHS79_000096</name>
</gene>
<evidence type="ECO:0000313" key="10">
    <source>
        <dbReference type="Proteomes" id="UP000538147"/>
    </source>
</evidence>
<comment type="catalytic activity">
    <reaction evidence="8">
        <text>L-tyrosyl-[protein] + UTP = O-(5'-uridylyl)-L-tyrosyl-[protein] + diphosphate</text>
        <dbReference type="Rhea" id="RHEA:83887"/>
        <dbReference type="Rhea" id="RHEA-COMP:10136"/>
        <dbReference type="Rhea" id="RHEA-COMP:20238"/>
        <dbReference type="ChEBI" id="CHEBI:33019"/>
        <dbReference type="ChEBI" id="CHEBI:46398"/>
        <dbReference type="ChEBI" id="CHEBI:46858"/>
        <dbReference type="ChEBI" id="CHEBI:90602"/>
    </reaction>
</comment>
<dbReference type="EC" id="2.7.7.108" evidence="8"/>
<evidence type="ECO:0000256" key="7">
    <source>
        <dbReference type="ARBA" id="ARBA00022842"/>
    </source>
</evidence>
<comment type="similarity">
    <text evidence="1 8">Belongs to the SELO family.</text>
</comment>
<proteinExistence type="inferred from homology"/>
<feature type="binding site" evidence="8">
    <location>
        <position position="251"/>
    </location>
    <ligand>
        <name>ATP</name>
        <dbReference type="ChEBI" id="CHEBI:30616"/>
    </ligand>
</feature>
<feature type="binding site" evidence="8">
    <location>
        <position position="174"/>
    </location>
    <ligand>
        <name>ATP</name>
        <dbReference type="ChEBI" id="CHEBI:30616"/>
    </ligand>
</feature>
<accession>A0A841L7V9</accession>
<comment type="catalytic activity">
    <reaction evidence="8">
        <text>L-histidyl-[protein] + UTP = N(tele)-(5'-uridylyl)-L-histidyl-[protein] + diphosphate</text>
        <dbReference type="Rhea" id="RHEA:83891"/>
        <dbReference type="Rhea" id="RHEA-COMP:9745"/>
        <dbReference type="Rhea" id="RHEA-COMP:20239"/>
        <dbReference type="ChEBI" id="CHEBI:29979"/>
        <dbReference type="ChEBI" id="CHEBI:33019"/>
        <dbReference type="ChEBI" id="CHEBI:46398"/>
        <dbReference type="ChEBI" id="CHEBI:233474"/>
    </reaction>
</comment>
<dbReference type="PANTHER" id="PTHR32057">
    <property type="entry name" value="PROTEIN ADENYLYLTRANSFERASE SELO, MITOCHONDRIAL"/>
    <property type="match status" value="1"/>
</dbReference>
<evidence type="ECO:0000256" key="3">
    <source>
        <dbReference type="ARBA" id="ARBA00022695"/>
    </source>
</evidence>
<feature type="binding site" evidence="8">
    <location>
        <position position="83"/>
    </location>
    <ligand>
        <name>ATP</name>
        <dbReference type="ChEBI" id="CHEBI:30616"/>
    </ligand>
</feature>
<comment type="catalytic activity">
    <reaction evidence="8">
        <text>L-threonyl-[protein] + ATP = 3-O-(5'-adenylyl)-L-threonyl-[protein] + diphosphate</text>
        <dbReference type="Rhea" id="RHEA:54292"/>
        <dbReference type="Rhea" id="RHEA-COMP:11060"/>
        <dbReference type="Rhea" id="RHEA-COMP:13847"/>
        <dbReference type="ChEBI" id="CHEBI:30013"/>
        <dbReference type="ChEBI" id="CHEBI:30616"/>
        <dbReference type="ChEBI" id="CHEBI:33019"/>
        <dbReference type="ChEBI" id="CHEBI:138113"/>
        <dbReference type="EC" id="2.7.7.108"/>
    </reaction>
</comment>
<comment type="cofactor">
    <cofactor evidence="8">
        <name>Mg(2+)</name>
        <dbReference type="ChEBI" id="CHEBI:18420"/>
    </cofactor>
    <cofactor evidence="8">
        <name>Mn(2+)</name>
        <dbReference type="ChEBI" id="CHEBI:29035"/>
    </cofactor>
</comment>
<keyword evidence="6 8" id="KW-0067">ATP-binding</keyword>
<feature type="binding site" evidence="8">
    <location>
        <position position="81"/>
    </location>
    <ligand>
        <name>ATP</name>
        <dbReference type="ChEBI" id="CHEBI:30616"/>
    </ligand>
</feature>
<dbReference type="Pfam" id="PF02696">
    <property type="entry name" value="SelO"/>
    <property type="match status" value="1"/>
</dbReference>